<evidence type="ECO:0000313" key="1">
    <source>
        <dbReference type="EMBL" id="GMR40439.1"/>
    </source>
</evidence>
<name>A0AAN4ZJD9_9BILA</name>
<gene>
    <name evidence="1" type="ORF">PMAYCL1PPCAC_10634</name>
</gene>
<dbReference type="EMBL" id="BTRK01000003">
    <property type="protein sequence ID" value="GMR40439.1"/>
    <property type="molecule type" value="Genomic_DNA"/>
</dbReference>
<dbReference type="AlphaFoldDB" id="A0AAN4ZJD9"/>
<proteinExistence type="predicted"/>
<comment type="caution">
    <text evidence="1">The sequence shown here is derived from an EMBL/GenBank/DDBJ whole genome shotgun (WGS) entry which is preliminary data.</text>
</comment>
<protein>
    <submittedName>
        <fullName evidence="1">Uncharacterized protein</fullName>
    </submittedName>
</protein>
<accession>A0AAN4ZJD9</accession>
<keyword evidence="2" id="KW-1185">Reference proteome</keyword>
<organism evidence="1 2">
    <name type="scientific">Pristionchus mayeri</name>
    <dbReference type="NCBI Taxonomy" id="1317129"/>
    <lineage>
        <taxon>Eukaryota</taxon>
        <taxon>Metazoa</taxon>
        <taxon>Ecdysozoa</taxon>
        <taxon>Nematoda</taxon>
        <taxon>Chromadorea</taxon>
        <taxon>Rhabditida</taxon>
        <taxon>Rhabditina</taxon>
        <taxon>Diplogasteromorpha</taxon>
        <taxon>Diplogasteroidea</taxon>
        <taxon>Neodiplogasteridae</taxon>
        <taxon>Pristionchus</taxon>
    </lineage>
</organism>
<reference evidence="2" key="1">
    <citation type="submission" date="2022-10" db="EMBL/GenBank/DDBJ databases">
        <title>Genome assembly of Pristionchus species.</title>
        <authorList>
            <person name="Yoshida K."/>
            <person name="Sommer R.J."/>
        </authorList>
    </citation>
    <scope>NUCLEOTIDE SEQUENCE [LARGE SCALE GENOMIC DNA]</scope>
    <source>
        <strain evidence="2">RS5460</strain>
    </source>
</reference>
<evidence type="ECO:0000313" key="2">
    <source>
        <dbReference type="Proteomes" id="UP001328107"/>
    </source>
</evidence>
<feature type="non-terminal residue" evidence="1">
    <location>
        <position position="1"/>
    </location>
</feature>
<dbReference type="Proteomes" id="UP001328107">
    <property type="component" value="Unassembled WGS sequence"/>
</dbReference>
<sequence>TSYLFLSATSQTRSASNVHSRAGAIKEEHSGRPDGRSCCSSEGDEAVCCRREWRSCCLCHRRRHEVSVHRQLASCLHEDLREGCVVHDRNQVASFGRGNLCASALVEDSAVGSLKCWRGSARLAAI</sequence>